<accession>A0A8X6PDG1</accession>
<evidence type="ECO:0000313" key="2">
    <source>
        <dbReference type="Proteomes" id="UP000887013"/>
    </source>
</evidence>
<evidence type="ECO:0000313" key="1">
    <source>
        <dbReference type="EMBL" id="GFT65040.1"/>
    </source>
</evidence>
<dbReference type="Gene3D" id="2.40.70.10">
    <property type="entry name" value="Acid Proteases"/>
    <property type="match status" value="1"/>
</dbReference>
<dbReference type="EMBL" id="BMAW01115138">
    <property type="protein sequence ID" value="GFT65040.1"/>
    <property type="molecule type" value="Genomic_DNA"/>
</dbReference>
<proteinExistence type="predicted"/>
<dbReference type="InterPro" id="IPR021109">
    <property type="entry name" value="Peptidase_aspartic_dom_sf"/>
</dbReference>
<dbReference type="AlphaFoldDB" id="A0A8X6PDG1"/>
<name>A0A8X6PDG1_NEPPI</name>
<dbReference type="OrthoDB" id="6435133at2759"/>
<protein>
    <submittedName>
        <fullName evidence="1">Retrovirus-related Pol polyprotein from transposon 17.6</fullName>
    </submittedName>
</protein>
<dbReference type="Proteomes" id="UP000887013">
    <property type="component" value="Unassembled WGS sequence"/>
</dbReference>
<sequence>MINFSVRDQESSTSNIYKKIAFINGHKVTAILSTGTSSCFLKELDIKNLEPKILPCKENFYSFGNQSLNPVTQSLSMITDLQIEEALANNVDVFIVPDSPRPVDLLVGRQYIDLPRIAYAVIGGKLQMNYAKDYTFLNLNSV</sequence>
<reference evidence="1" key="1">
    <citation type="submission" date="2020-08" db="EMBL/GenBank/DDBJ databases">
        <title>Multicomponent nature underlies the extraordinary mechanical properties of spider dragline silk.</title>
        <authorList>
            <person name="Kono N."/>
            <person name="Nakamura H."/>
            <person name="Mori M."/>
            <person name="Yoshida Y."/>
            <person name="Ohtoshi R."/>
            <person name="Malay A.D."/>
            <person name="Moran D.A.P."/>
            <person name="Tomita M."/>
            <person name="Numata K."/>
            <person name="Arakawa K."/>
        </authorList>
    </citation>
    <scope>NUCLEOTIDE SEQUENCE</scope>
</reference>
<organism evidence="1 2">
    <name type="scientific">Nephila pilipes</name>
    <name type="common">Giant wood spider</name>
    <name type="synonym">Nephila maculata</name>
    <dbReference type="NCBI Taxonomy" id="299642"/>
    <lineage>
        <taxon>Eukaryota</taxon>
        <taxon>Metazoa</taxon>
        <taxon>Ecdysozoa</taxon>
        <taxon>Arthropoda</taxon>
        <taxon>Chelicerata</taxon>
        <taxon>Arachnida</taxon>
        <taxon>Araneae</taxon>
        <taxon>Araneomorphae</taxon>
        <taxon>Entelegynae</taxon>
        <taxon>Araneoidea</taxon>
        <taxon>Nephilidae</taxon>
        <taxon>Nephila</taxon>
    </lineage>
</organism>
<comment type="caution">
    <text evidence="1">The sequence shown here is derived from an EMBL/GenBank/DDBJ whole genome shotgun (WGS) entry which is preliminary data.</text>
</comment>
<gene>
    <name evidence="1" type="primary">X975_21271</name>
    <name evidence="1" type="ORF">NPIL_33211</name>
</gene>
<keyword evidence="2" id="KW-1185">Reference proteome</keyword>